<dbReference type="RefSeq" id="WP_157591067.1">
    <property type="nucleotide sequence ID" value="NZ_WPIN01000036.1"/>
</dbReference>
<feature type="transmembrane region" description="Helical" evidence="1">
    <location>
        <begin position="77"/>
        <end position="94"/>
    </location>
</feature>
<reference evidence="2 3" key="1">
    <citation type="submission" date="2019-12" db="EMBL/GenBank/DDBJ databases">
        <title>Spirosoma sp. HMF4905 genome sequencing and assembly.</title>
        <authorList>
            <person name="Kang H."/>
            <person name="Cha I."/>
            <person name="Kim H."/>
            <person name="Joh K."/>
        </authorList>
    </citation>
    <scope>NUCLEOTIDE SEQUENCE [LARGE SCALE GENOMIC DNA]</scope>
    <source>
        <strain evidence="2 3">HMF4905</strain>
    </source>
</reference>
<comment type="caution">
    <text evidence="2">The sequence shown here is derived from an EMBL/GenBank/DDBJ whole genome shotgun (WGS) entry which is preliminary data.</text>
</comment>
<dbReference type="EMBL" id="WPIN01000036">
    <property type="protein sequence ID" value="MVM36269.1"/>
    <property type="molecule type" value="Genomic_DNA"/>
</dbReference>
<keyword evidence="1" id="KW-0812">Transmembrane</keyword>
<sequence length="105" mass="11778">MKIYRAILLTTAVLLFLATLAALSLPNGFFTFLRIFVCGVAIYVALQERDSIVALIGLLMLVILFNPLEPIQLPQPTWRIIDLATAAAFIRLAFKPSRTQNQQQF</sequence>
<evidence type="ECO:0000256" key="1">
    <source>
        <dbReference type="SAM" id="Phobius"/>
    </source>
</evidence>
<proteinExistence type="predicted"/>
<keyword evidence="1" id="KW-1133">Transmembrane helix</keyword>
<protein>
    <submittedName>
        <fullName evidence="2">Uncharacterized protein</fullName>
    </submittedName>
</protein>
<gene>
    <name evidence="2" type="ORF">GO755_40045</name>
</gene>
<keyword evidence="1" id="KW-0472">Membrane</keyword>
<dbReference type="AlphaFoldDB" id="A0A7K1SR61"/>
<name>A0A7K1SR61_9BACT</name>
<accession>A0A7K1SR61</accession>
<evidence type="ECO:0000313" key="3">
    <source>
        <dbReference type="Proteomes" id="UP000436006"/>
    </source>
</evidence>
<keyword evidence="3" id="KW-1185">Reference proteome</keyword>
<feature type="transmembrane region" description="Helical" evidence="1">
    <location>
        <begin position="31"/>
        <end position="46"/>
    </location>
</feature>
<dbReference type="Pfam" id="PF20619">
    <property type="entry name" value="DUF6804"/>
    <property type="match status" value="1"/>
</dbReference>
<evidence type="ECO:0000313" key="2">
    <source>
        <dbReference type="EMBL" id="MVM36269.1"/>
    </source>
</evidence>
<feature type="transmembrane region" description="Helical" evidence="1">
    <location>
        <begin position="53"/>
        <end position="71"/>
    </location>
</feature>
<dbReference type="InterPro" id="IPR046548">
    <property type="entry name" value="DUF6804"/>
</dbReference>
<dbReference type="Proteomes" id="UP000436006">
    <property type="component" value="Unassembled WGS sequence"/>
</dbReference>
<organism evidence="2 3">
    <name type="scientific">Spirosoma arboris</name>
    <dbReference type="NCBI Taxonomy" id="2682092"/>
    <lineage>
        <taxon>Bacteria</taxon>
        <taxon>Pseudomonadati</taxon>
        <taxon>Bacteroidota</taxon>
        <taxon>Cytophagia</taxon>
        <taxon>Cytophagales</taxon>
        <taxon>Cytophagaceae</taxon>
        <taxon>Spirosoma</taxon>
    </lineage>
</organism>